<keyword evidence="1" id="KW-1133">Transmembrane helix</keyword>
<dbReference type="OrthoDB" id="9911801at2"/>
<evidence type="ECO:0000313" key="3">
    <source>
        <dbReference type="EMBL" id="RIH84180.1"/>
    </source>
</evidence>
<dbReference type="EMBL" id="QXDL01000078">
    <property type="protein sequence ID" value="RIH84180.1"/>
    <property type="molecule type" value="Genomic_DNA"/>
</dbReference>
<evidence type="ECO:0000313" key="4">
    <source>
        <dbReference type="Proteomes" id="UP000265715"/>
    </source>
</evidence>
<reference evidence="3 4" key="1">
    <citation type="submission" date="2018-08" db="EMBL/GenBank/DDBJ databases">
        <title>Meiothermus terrae DSM 26712 genome sequencing project.</title>
        <authorList>
            <person name="Da Costa M.S."/>
            <person name="Albuquerque L."/>
            <person name="Raposo P."/>
            <person name="Froufe H.J.C."/>
            <person name="Barroso C.S."/>
            <person name="Egas C."/>
        </authorList>
    </citation>
    <scope>NUCLEOTIDE SEQUENCE [LARGE SCALE GENOMIC DNA]</scope>
    <source>
        <strain evidence="3 4">DSM 26712</strain>
    </source>
</reference>
<feature type="domain" description="DUF3592" evidence="2">
    <location>
        <begin position="43"/>
        <end position="115"/>
    </location>
</feature>
<feature type="transmembrane region" description="Helical" evidence="1">
    <location>
        <begin position="12"/>
        <end position="32"/>
    </location>
</feature>
<protein>
    <recommendedName>
        <fullName evidence="2">DUF3592 domain-containing protein</fullName>
    </recommendedName>
</protein>
<dbReference type="Proteomes" id="UP000265715">
    <property type="component" value="Unassembled WGS sequence"/>
</dbReference>
<dbReference type="Pfam" id="PF12158">
    <property type="entry name" value="DUF3592"/>
    <property type="match status" value="1"/>
</dbReference>
<keyword evidence="4" id="KW-1185">Reference proteome</keyword>
<proteinExistence type="predicted"/>
<keyword evidence="1" id="KW-0472">Membrane</keyword>
<dbReference type="AlphaFoldDB" id="A0A399ELB6"/>
<accession>A0A399ELB6</accession>
<dbReference type="InterPro" id="IPR021994">
    <property type="entry name" value="DUF3592"/>
</dbReference>
<gene>
    <name evidence="3" type="ORF">Mterra_02050</name>
</gene>
<keyword evidence="1" id="KW-0812">Transmembrane</keyword>
<evidence type="ECO:0000256" key="1">
    <source>
        <dbReference type="SAM" id="Phobius"/>
    </source>
</evidence>
<dbReference type="RefSeq" id="WP_119315137.1">
    <property type="nucleotide sequence ID" value="NZ_QXDL01000078.1"/>
</dbReference>
<name>A0A399ELB6_9DEIN</name>
<sequence length="148" mass="17374">MDAPKPAFFQGFWWWWVAATPLVALFCLADLASFLAARSWAVTTGVVLEEEYVSRAGKGDYYRLTYRFEAGGQEYTGVFKDRIDDSLEPARLDGDRVVVYYDPRDPRRSTLDRRLSLRGIRYLPWWAAIGLWLYWSERRPLRKKAERP</sequence>
<evidence type="ECO:0000259" key="2">
    <source>
        <dbReference type="Pfam" id="PF12158"/>
    </source>
</evidence>
<organism evidence="3 4">
    <name type="scientific">Calidithermus terrae</name>
    <dbReference type="NCBI Taxonomy" id="1408545"/>
    <lineage>
        <taxon>Bacteria</taxon>
        <taxon>Thermotogati</taxon>
        <taxon>Deinococcota</taxon>
        <taxon>Deinococci</taxon>
        <taxon>Thermales</taxon>
        <taxon>Thermaceae</taxon>
        <taxon>Calidithermus</taxon>
    </lineage>
</organism>
<comment type="caution">
    <text evidence="3">The sequence shown here is derived from an EMBL/GenBank/DDBJ whole genome shotgun (WGS) entry which is preliminary data.</text>
</comment>